<dbReference type="InterPro" id="IPR043502">
    <property type="entry name" value="DNA/RNA_pol_sf"/>
</dbReference>
<keyword evidence="1" id="KW-1133">Transmembrane helix</keyword>
<dbReference type="Proteomes" id="UP000887013">
    <property type="component" value="Unassembled WGS sequence"/>
</dbReference>
<keyword evidence="1" id="KW-0812">Transmembrane</keyword>
<keyword evidence="1" id="KW-0472">Membrane</keyword>
<dbReference type="EMBL" id="BMAW01100553">
    <property type="protein sequence ID" value="GFS95623.1"/>
    <property type="molecule type" value="Genomic_DNA"/>
</dbReference>
<dbReference type="Gene3D" id="3.30.70.270">
    <property type="match status" value="1"/>
</dbReference>
<organism evidence="2 3">
    <name type="scientific">Nephila pilipes</name>
    <name type="common">Giant wood spider</name>
    <name type="synonym">Nephila maculata</name>
    <dbReference type="NCBI Taxonomy" id="299642"/>
    <lineage>
        <taxon>Eukaryota</taxon>
        <taxon>Metazoa</taxon>
        <taxon>Ecdysozoa</taxon>
        <taxon>Arthropoda</taxon>
        <taxon>Chelicerata</taxon>
        <taxon>Arachnida</taxon>
        <taxon>Araneae</taxon>
        <taxon>Araneomorphae</taxon>
        <taxon>Entelegynae</taxon>
        <taxon>Araneoidea</taxon>
        <taxon>Nephilidae</taxon>
        <taxon>Nephila</taxon>
    </lineage>
</organism>
<evidence type="ECO:0000313" key="2">
    <source>
        <dbReference type="EMBL" id="GFS95623.1"/>
    </source>
</evidence>
<dbReference type="GO" id="GO:0071897">
    <property type="term" value="P:DNA biosynthetic process"/>
    <property type="evidence" value="ECO:0007669"/>
    <property type="project" value="UniProtKB-ARBA"/>
</dbReference>
<gene>
    <name evidence="2" type="ORF">NPIL_126351</name>
</gene>
<name>A0A8X6N5Y4_NEPPI</name>
<reference evidence="2" key="1">
    <citation type="submission" date="2020-08" db="EMBL/GenBank/DDBJ databases">
        <title>Multicomponent nature underlies the extraordinary mechanical properties of spider dragline silk.</title>
        <authorList>
            <person name="Kono N."/>
            <person name="Nakamura H."/>
            <person name="Mori M."/>
            <person name="Yoshida Y."/>
            <person name="Ohtoshi R."/>
            <person name="Malay A.D."/>
            <person name="Moran D.A.P."/>
            <person name="Tomita M."/>
            <person name="Numata K."/>
            <person name="Arakawa K."/>
        </authorList>
    </citation>
    <scope>NUCLEOTIDE SEQUENCE</scope>
</reference>
<evidence type="ECO:0000313" key="3">
    <source>
        <dbReference type="Proteomes" id="UP000887013"/>
    </source>
</evidence>
<evidence type="ECO:0000256" key="1">
    <source>
        <dbReference type="SAM" id="Phobius"/>
    </source>
</evidence>
<comment type="caution">
    <text evidence="2">The sequence shown here is derived from an EMBL/GenBank/DDBJ whole genome shotgun (WGS) entry which is preliminary data.</text>
</comment>
<protein>
    <submittedName>
        <fullName evidence="2">Uncharacterized protein</fullName>
    </submittedName>
</protein>
<dbReference type="InterPro" id="IPR043128">
    <property type="entry name" value="Rev_trsase/Diguanyl_cyclase"/>
</dbReference>
<proteinExistence type="predicted"/>
<keyword evidence="3" id="KW-1185">Reference proteome</keyword>
<accession>A0A8X6N5Y4</accession>
<dbReference type="AlphaFoldDB" id="A0A8X6N5Y4"/>
<dbReference type="SUPFAM" id="SSF56672">
    <property type="entry name" value="DNA/RNA polymerases"/>
    <property type="match status" value="1"/>
</dbReference>
<sequence length="118" mass="13593">MVTSVTSVNFRQLNIQSLFPTHVQDCINSYKEVISKTDVTTPFGLFIPFGLSNAPIFHYLIMCLWYPQTRQNTQDYHHVFLRFSEYAIQLNTDKRIFAPSSMSFLGHITTSFGVSPHL</sequence>
<feature type="transmembrane region" description="Helical" evidence="1">
    <location>
        <begin position="45"/>
        <end position="66"/>
    </location>
</feature>